<reference evidence="1" key="1">
    <citation type="submission" date="2024-02" db="EMBL/GenBank/DDBJ databases">
        <title>Metagenome Assembled Genome of Zalaria obscura JY119.</title>
        <authorList>
            <person name="Vighnesh L."/>
            <person name="Jagadeeshwari U."/>
            <person name="Venkata Ramana C."/>
            <person name="Sasikala C."/>
        </authorList>
    </citation>
    <scope>NUCLEOTIDE SEQUENCE</scope>
    <source>
        <strain evidence="1">JY119</strain>
    </source>
</reference>
<evidence type="ECO:0000313" key="1">
    <source>
        <dbReference type="EMBL" id="KAK8209040.1"/>
    </source>
</evidence>
<keyword evidence="2" id="KW-1185">Reference proteome</keyword>
<dbReference type="Proteomes" id="UP001320706">
    <property type="component" value="Unassembled WGS sequence"/>
</dbReference>
<comment type="caution">
    <text evidence="1">The sequence shown here is derived from an EMBL/GenBank/DDBJ whole genome shotgun (WGS) entry which is preliminary data.</text>
</comment>
<organism evidence="1 2">
    <name type="scientific">Zalaria obscura</name>
    <dbReference type="NCBI Taxonomy" id="2024903"/>
    <lineage>
        <taxon>Eukaryota</taxon>
        <taxon>Fungi</taxon>
        <taxon>Dikarya</taxon>
        <taxon>Ascomycota</taxon>
        <taxon>Pezizomycotina</taxon>
        <taxon>Dothideomycetes</taxon>
        <taxon>Dothideomycetidae</taxon>
        <taxon>Dothideales</taxon>
        <taxon>Zalariaceae</taxon>
        <taxon>Zalaria</taxon>
    </lineage>
</organism>
<gene>
    <name evidence="1" type="ORF">M8818_004004</name>
</gene>
<evidence type="ECO:0000313" key="2">
    <source>
        <dbReference type="Proteomes" id="UP001320706"/>
    </source>
</evidence>
<name>A0ACC3SGB9_9PEZI</name>
<sequence>MESHSVSDGDIGLDRSPINHHGQIHLANQASPSPNPVAQSSLSHRTIRHSFDERRHLAAIKLREAFHISKSSDEQINSTPSLLASNTAEPSESRLDHDLPVPDKATVKELFHNPIDTIKDRISAQGSHQAAANIAAKEISHGQEVDLVRAHDRVALTKTDSEKISAEQDLSRLIKERQDMRSLSTFESKTIQGDMVTDWNAYRTHQIQYYAHKYGGQYIGYGSSPPAPSKESIMPNIERVIIASAPLQEFVMRTRRVYRWEDPAETLKYLAIYSVLWYFDLLLPGMISVIMYLVLRRHFYGYTLDDVRKEIKRTEDVHQTALTLTEFIRKEGDELWTEKILQDLGPWLMIQLCDAANMFEVMQNFYEWRVPSRTMATLLIFLFAILFTTFAPTWLLVKSTTFSIGITFFGLFPLASNFPDYRLLASIPKRIFWNIPTHAEWAFQVLQAEGSRYLSSTQPEVEHRDNVDYGFYTGHYNGDRGRLIISAFSIRFEKTLGHRAMWDINYDQITNLEKVDRIASKTLSKGGSGKDLRVVTKHAEEHEYLLVDLDDRDQAFSQIVGFSNTNWQIVW</sequence>
<accession>A0ACC3SGB9</accession>
<dbReference type="EMBL" id="JAMKPW020000018">
    <property type="protein sequence ID" value="KAK8209040.1"/>
    <property type="molecule type" value="Genomic_DNA"/>
</dbReference>
<proteinExistence type="predicted"/>
<protein>
    <submittedName>
        <fullName evidence="1">Uncharacterized protein</fullName>
    </submittedName>
</protein>